<dbReference type="InterPro" id="IPR050456">
    <property type="entry name" value="DeoC/FbaB_aldolase"/>
</dbReference>
<evidence type="ECO:0000313" key="3">
    <source>
        <dbReference type="Proteomes" id="UP000199671"/>
    </source>
</evidence>
<dbReference type="InterPro" id="IPR013785">
    <property type="entry name" value="Aldolase_TIM"/>
</dbReference>
<dbReference type="AlphaFoldDB" id="A0A1G9WJ49"/>
<organism evidence="2 3">
    <name type="scientific">Actinomyces ruminicola</name>
    <dbReference type="NCBI Taxonomy" id="332524"/>
    <lineage>
        <taxon>Bacteria</taxon>
        <taxon>Bacillati</taxon>
        <taxon>Actinomycetota</taxon>
        <taxon>Actinomycetes</taxon>
        <taxon>Actinomycetales</taxon>
        <taxon>Actinomycetaceae</taxon>
        <taxon>Actinomyces</taxon>
    </lineage>
</organism>
<dbReference type="SMART" id="SM01133">
    <property type="entry name" value="DeoC"/>
    <property type="match status" value="1"/>
</dbReference>
<evidence type="ECO:0000256" key="1">
    <source>
        <dbReference type="PIRSR" id="PIRSR038992-1"/>
    </source>
</evidence>
<dbReference type="Proteomes" id="UP000199671">
    <property type="component" value="Unassembled WGS sequence"/>
</dbReference>
<dbReference type="OrthoDB" id="9771504at2"/>
<accession>A0A1G9WJ49</accession>
<dbReference type="PIRSF" id="PIRSF038992">
    <property type="entry name" value="Aldolase_Ia"/>
    <property type="match status" value="1"/>
</dbReference>
<dbReference type="GO" id="GO:0004332">
    <property type="term" value="F:fructose-bisphosphate aldolase activity"/>
    <property type="evidence" value="ECO:0007669"/>
    <property type="project" value="InterPro"/>
</dbReference>
<dbReference type="PANTHER" id="PTHR47916">
    <property type="entry name" value="FRUCTOSE-BISPHOSPHATE ALDOLASE CLASS 1"/>
    <property type="match status" value="1"/>
</dbReference>
<feature type="active site" description="Schiff-base intermediate with dihydroxyacetone-P" evidence="1">
    <location>
        <position position="188"/>
    </location>
</feature>
<sequence length="275" mass="29077">MSIYSLNPVGTTPALGRQLRLRRLLGTDGRMMSVALDQAVPRGVAPRLADIKRTFNRIIATEPDAFTVFKGIAGHLLWDNDITVPLIIKGSTFCVDFHPTYDATVASVHDAIRLGADALAIGISAGSQNQVAMLEMMSATTEEAHKWGMPVICHAYPSGELWGDRKGSTESVVYAARAAAECGTDIVKTWYTGSAAEFKQVVDAVPTPVVAAGGAPAPKPINVLEQAAAVMEAGGVGMTCGRNIWQAEDPAKMVRALKAVVHDGVAPSRAAELLD</sequence>
<dbReference type="PANTHER" id="PTHR47916:SF1">
    <property type="entry name" value="3-HYDROXY-5-PHOSPHONOOXYPENTANE-2,4-DIONE THIOLASE"/>
    <property type="match status" value="1"/>
</dbReference>
<evidence type="ECO:0000313" key="2">
    <source>
        <dbReference type="EMBL" id="SDM84211.1"/>
    </source>
</evidence>
<dbReference type="Gene3D" id="3.20.20.70">
    <property type="entry name" value="Aldolase class I"/>
    <property type="match status" value="1"/>
</dbReference>
<feature type="active site" description="Proton donor" evidence="1">
    <location>
        <position position="156"/>
    </location>
</feature>
<dbReference type="EMBL" id="FNHU01000007">
    <property type="protein sequence ID" value="SDM84211.1"/>
    <property type="molecule type" value="Genomic_DNA"/>
</dbReference>
<dbReference type="InterPro" id="IPR041720">
    <property type="entry name" value="FbaB-like"/>
</dbReference>
<dbReference type="InterPro" id="IPR002915">
    <property type="entry name" value="DeoC/FbaB/LacD_aldolase"/>
</dbReference>
<name>A0A1G9WJ49_9ACTO</name>
<dbReference type="Pfam" id="PF01791">
    <property type="entry name" value="DeoC"/>
    <property type="match status" value="1"/>
</dbReference>
<dbReference type="SUPFAM" id="SSF51569">
    <property type="entry name" value="Aldolase"/>
    <property type="match status" value="1"/>
</dbReference>
<dbReference type="RefSeq" id="WP_092610404.1">
    <property type="nucleotide sequence ID" value="NZ_FNHU01000007.1"/>
</dbReference>
<reference evidence="2 3" key="1">
    <citation type="submission" date="2016-10" db="EMBL/GenBank/DDBJ databases">
        <authorList>
            <person name="de Groot N.N."/>
        </authorList>
    </citation>
    <scope>NUCLEOTIDE SEQUENCE [LARGE SCALE GENOMIC DNA]</scope>
    <source>
        <strain evidence="2 3">KPR-7B</strain>
    </source>
</reference>
<proteinExistence type="predicted"/>
<gene>
    <name evidence="2" type="ORF">SAMN04487766_107151</name>
</gene>
<protein>
    <submittedName>
        <fullName evidence="2">Fructose-bisphosphate aldolase, class I</fullName>
    </submittedName>
</protein>